<evidence type="ECO:0000313" key="1">
    <source>
        <dbReference type="EMBL" id="EEF15388.1"/>
    </source>
</evidence>
<dbReference type="EMBL" id="ACFU01000001">
    <property type="protein sequence ID" value="EEF15388.1"/>
    <property type="molecule type" value="Genomic_DNA"/>
</dbReference>
<protein>
    <submittedName>
        <fullName evidence="1">Uncharacterized protein</fullName>
    </submittedName>
</protein>
<reference evidence="1 2" key="1">
    <citation type="submission" date="2008-08" db="EMBL/GenBank/DDBJ databases">
        <authorList>
            <person name="Madupu R."/>
            <person name="Durkin A.S."/>
            <person name="Torralba M."/>
            <person name="Methe B."/>
            <person name="Sutton G.G."/>
            <person name="Strausberg R.L."/>
            <person name="Nelson K.E."/>
        </authorList>
    </citation>
    <scope>NUCLEOTIDE SEQUENCE [LARGE SCALE GENOMIC DNA]</scope>
    <source>
        <strain evidence="1 2">RM3267</strain>
    </source>
</reference>
<dbReference type="AlphaFoldDB" id="B9CXQ8"/>
<dbReference type="Proteomes" id="UP000003082">
    <property type="component" value="Unassembled WGS sequence"/>
</dbReference>
<organism evidence="1 2">
    <name type="scientific">Campylobacter rectus RM3267</name>
    <dbReference type="NCBI Taxonomy" id="553218"/>
    <lineage>
        <taxon>Bacteria</taxon>
        <taxon>Pseudomonadati</taxon>
        <taxon>Campylobacterota</taxon>
        <taxon>Epsilonproteobacteria</taxon>
        <taxon>Campylobacterales</taxon>
        <taxon>Campylobacteraceae</taxon>
        <taxon>Campylobacter</taxon>
    </lineage>
</organism>
<gene>
    <name evidence="1" type="ORF">CAMRE0001_0068</name>
</gene>
<name>B9CXQ8_CAMRE</name>
<evidence type="ECO:0000313" key="2">
    <source>
        <dbReference type="Proteomes" id="UP000003082"/>
    </source>
</evidence>
<proteinExistence type="predicted"/>
<keyword evidence="2" id="KW-1185">Reference proteome</keyword>
<accession>B9CXQ8</accession>
<sequence length="53" mass="5845">MKKQRINGPVEATKSVISKTVISLTATSLFAGTDKNRQTRQCRPRSLKQNAGK</sequence>
<comment type="caution">
    <text evidence="1">The sequence shown here is derived from an EMBL/GenBank/DDBJ whole genome shotgun (WGS) entry which is preliminary data.</text>
</comment>